<comment type="caution">
    <text evidence="3">The sequence shown here is derived from an EMBL/GenBank/DDBJ whole genome shotgun (WGS) entry which is preliminary data.</text>
</comment>
<dbReference type="EMBL" id="VXIV02000816">
    <property type="protein sequence ID" value="KAF6035859.1"/>
    <property type="molecule type" value="Genomic_DNA"/>
</dbReference>
<proteinExistence type="predicted"/>
<evidence type="ECO:0000313" key="3">
    <source>
        <dbReference type="EMBL" id="KAF6035859.1"/>
    </source>
</evidence>
<keyword evidence="1" id="KW-0472">Membrane</keyword>
<keyword evidence="1" id="KW-0812">Transmembrane</keyword>
<dbReference type="PANTHER" id="PTHR23252">
    <property type="entry name" value="INTIMAL THICKNESS RECEPTOR-RELATED"/>
    <property type="match status" value="1"/>
</dbReference>
<dbReference type="OrthoDB" id="205745at2759"/>
<gene>
    <name evidence="3" type="ORF">EB796_005819</name>
</gene>
<evidence type="ECO:0000256" key="1">
    <source>
        <dbReference type="SAM" id="Phobius"/>
    </source>
</evidence>
<feature type="transmembrane region" description="Helical" evidence="1">
    <location>
        <begin position="121"/>
        <end position="142"/>
    </location>
</feature>
<feature type="transmembrane region" description="Helical" evidence="1">
    <location>
        <begin position="12"/>
        <end position="37"/>
    </location>
</feature>
<dbReference type="GO" id="GO:0019236">
    <property type="term" value="P:response to pheromone"/>
    <property type="evidence" value="ECO:0007669"/>
    <property type="project" value="InterPro"/>
</dbReference>
<feature type="transmembrane region" description="Helical" evidence="1">
    <location>
        <begin position="57"/>
        <end position="78"/>
    </location>
</feature>
<dbReference type="InterPro" id="IPR019336">
    <property type="entry name" value="GPR180/TMEM145_TM"/>
</dbReference>
<name>A0A7J7KB37_BUGNE</name>
<feature type="transmembrane region" description="Helical" evidence="1">
    <location>
        <begin position="85"/>
        <end position="109"/>
    </location>
</feature>
<organism evidence="3 4">
    <name type="scientific">Bugula neritina</name>
    <name type="common">Brown bryozoan</name>
    <name type="synonym">Sertularia neritina</name>
    <dbReference type="NCBI Taxonomy" id="10212"/>
    <lineage>
        <taxon>Eukaryota</taxon>
        <taxon>Metazoa</taxon>
        <taxon>Spiralia</taxon>
        <taxon>Lophotrochozoa</taxon>
        <taxon>Bryozoa</taxon>
        <taxon>Gymnolaemata</taxon>
        <taxon>Cheilostomatida</taxon>
        <taxon>Flustrina</taxon>
        <taxon>Buguloidea</taxon>
        <taxon>Bugulidae</taxon>
        <taxon>Bugula</taxon>
    </lineage>
</organism>
<reference evidence="3" key="1">
    <citation type="submission" date="2020-06" db="EMBL/GenBank/DDBJ databases">
        <title>Draft genome of Bugula neritina, a colonial animal packing powerful symbionts and potential medicines.</title>
        <authorList>
            <person name="Rayko M."/>
        </authorList>
    </citation>
    <scope>NUCLEOTIDE SEQUENCE [LARGE SCALE GENOMIC DNA]</scope>
    <source>
        <strain evidence="3">Kwan_BN1</strain>
    </source>
</reference>
<keyword evidence="4" id="KW-1185">Reference proteome</keyword>
<dbReference type="PANTHER" id="PTHR23252:SF24">
    <property type="entry name" value="TRANSMEMBRANE PROTEIN 145"/>
    <property type="match status" value="1"/>
</dbReference>
<dbReference type="InterPro" id="IPR047831">
    <property type="entry name" value="GPR180/TMEM145"/>
</dbReference>
<dbReference type="GO" id="GO:0007186">
    <property type="term" value="P:G protein-coupled receptor signaling pathway"/>
    <property type="evidence" value="ECO:0007669"/>
    <property type="project" value="InterPro"/>
</dbReference>
<feature type="domain" description="GPR180/TMEM145 transmembrane" evidence="2">
    <location>
        <begin position="2"/>
        <end position="137"/>
    </location>
</feature>
<sequence length="158" mass="18056">MGKGYTITRGRISAGGVIKIIVCSILFLVATIAMFIWEVASFDPGLVLYIYDSTPGYCLIGIKIACWLWFLYGIFFTLKHYREKMVFYIPFLVLYTVWFWFGASVALAAINTIPKWMKEKVVQGCSLAAIFIGHLIFLILTWPTMANKTFPYHIKTTQ</sequence>
<accession>A0A7J7KB37</accession>
<dbReference type="AlphaFoldDB" id="A0A7J7KB37"/>
<protein>
    <submittedName>
        <fullName evidence="3">TMEM145</fullName>
    </submittedName>
</protein>
<evidence type="ECO:0000259" key="2">
    <source>
        <dbReference type="Pfam" id="PF10192"/>
    </source>
</evidence>
<dbReference type="Proteomes" id="UP000593567">
    <property type="component" value="Unassembled WGS sequence"/>
</dbReference>
<keyword evidence="1" id="KW-1133">Transmembrane helix</keyword>
<evidence type="ECO:0000313" key="4">
    <source>
        <dbReference type="Proteomes" id="UP000593567"/>
    </source>
</evidence>
<dbReference type="Pfam" id="PF10192">
    <property type="entry name" value="GPR180-TMEM145_TM"/>
    <property type="match status" value="1"/>
</dbReference>